<proteinExistence type="predicted"/>
<gene>
    <name evidence="1" type="ORF">SDC9_143169</name>
</gene>
<evidence type="ECO:0000313" key="1">
    <source>
        <dbReference type="EMBL" id="MPM96013.1"/>
    </source>
</evidence>
<sequence length="180" mass="19097">MADVAGSQIHSRPRHPDEVRQVEQLVGAAPGEDRAQRVRAGDERQIDILAPLGLQLLESVDGIGIAGPVDIDARHREARVGRGRDHRHEVAVLAVADLASDLLPGRAGGHEHHLLQIEPGSDLAGSHQVAVMDGIEGAAHHTQAIAMLAITDASESQINGLMEQLTNVGHGRTIVVRRSG</sequence>
<accession>A0A645E5C8</accession>
<dbReference type="AlphaFoldDB" id="A0A645E5C8"/>
<protein>
    <submittedName>
        <fullName evidence="1">Uncharacterized protein</fullName>
    </submittedName>
</protein>
<comment type="caution">
    <text evidence="1">The sequence shown here is derived from an EMBL/GenBank/DDBJ whole genome shotgun (WGS) entry which is preliminary data.</text>
</comment>
<organism evidence="1">
    <name type="scientific">bioreactor metagenome</name>
    <dbReference type="NCBI Taxonomy" id="1076179"/>
    <lineage>
        <taxon>unclassified sequences</taxon>
        <taxon>metagenomes</taxon>
        <taxon>ecological metagenomes</taxon>
    </lineage>
</organism>
<name>A0A645E5C8_9ZZZZ</name>
<reference evidence="1" key="1">
    <citation type="submission" date="2019-08" db="EMBL/GenBank/DDBJ databases">
        <authorList>
            <person name="Kucharzyk K."/>
            <person name="Murdoch R.W."/>
            <person name="Higgins S."/>
            <person name="Loffler F."/>
        </authorList>
    </citation>
    <scope>NUCLEOTIDE SEQUENCE</scope>
</reference>
<dbReference type="EMBL" id="VSSQ01042429">
    <property type="protein sequence ID" value="MPM96013.1"/>
    <property type="molecule type" value="Genomic_DNA"/>
</dbReference>